<feature type="transmembrane region" description="Helical" evidence="7">
    <location>
        <begin position="162"/>
        <end position="181"/>
    </location>
</feature>
<evidence type="ECO:0000256" key="5">
    <source>
        <dbReference type="ARBA" id="ARBA00022989"/>
    </source>
</evidence>
<name>A0ABV5VYG4_9BACL</name>
<dbReference type="Proteomes" id="UP001589619">
    <property type="component" value="Unassembled WGS sequence"/>
</dbReference>
<evidence type="ECO:0000256" key="3">
    <source>
        <dbReference type="ARBA" id="ARBA00022475"/>
    </source>
</evidence>
<keyword evidence="2" id="KW-0813">Transport</keyword>
<dbReference type="InterPro" id="IPR050171">
    <property type="entry name" value="MFS_Transporters"/>
</dbReference>
<evidence type="ECO:0000256" key="1">
    <source>
        <dbReference type="ARBA" id="ARBA00004651"/>
    </source>
</evidence>
<keyword evidence="6 7" id="KW-0472">Membrane</keyword>
<dbReference type="PROSITE" id="PS50850">
    <property type="entry name" value="MFS"/>
    <property type="match status" value="1"/>
</dbReference>
<feature type="transmembrane region" description="Helical" evidence="7">
    <location>
        <begin position="298"/>
        <end position="331"/>
    </location>
</feature>
<comment type="caution">
    <text evidence="9">The sequence shown here is derived from an EMBL/GenBank/DDBJ whole genome shotgun (WGS) entry which is preliminary data.</text>
</comment>
<evidence type="ECO:0000313" key="9">
    <source>
        <dbReference type="EMBL" id="MFB9753251.1"/>
    </source>
</evidence>
<keyword evidence="10" id="KW-1185">Reference proteome</keyword>
<feature type="domain" description="Major facilitator superfamily (MFS) profile" evidence="8">
    <location>
        <begin position="1"/>
        <end position="406"/>
    </location>
</feature>
<feature type="transmembrane region" description="Helical" evidence="7">
    <location>
        <begin position="99"/>
        <end position="120"/>
    </location>
</feature>
<feature type="transmembrane region" description="Helical" evidence="7">
    <location>
        <begin position="263"/>
        <end position="286"/>
    </location>
</feature>
<comment type="subcellular location">
    <subcellularLocation>
        <location evidence="1">Cell membrane</location>
        <topology evidence="1">Multi-pass membrane protein</topology>
    </subcellularLocation>
</comment>
<dbReference type="RefSeq" id="WP_344901921.1">
    <property type="nucleotide sequence ID" value="NZ_BAAAYO010000001.1"/>
</dbReference>
<feature type="transmembrane region" description="Helical" evidence="7">
    <location>
        <begin position="12"/>
        <end position="36"/>
    </location>
</feature>
<evidence type="ECO:0000256" key="6">
    <source>
        <dbReference type="ARBA" id="ARBA00023136"/>
    </source>
</evidence>
<protein>
    <submittedName>
        <fullName evidence="9">MDR family MFS transporter</fullName>
    </submittedName>
</protein>
<proteinExistence type="predicted"/>
<evidence type="ECO:0000259" key="8">
    <source>
        <dbReference type="PROSITE" id="PS50850"/>
    </source>
</evidence>
<feature type="transmembrane region" description="Helical" evidence="7">
    <location>
        <begin position="42"/>
        <end position="62"/>
    </location>
</feature>
<keyword evidence="5 7" id="KW-1133">Transmembrane helix</keyword>
<evidence type="ECO:0000256" key="7">
    <source>
        <dbReference type="SAM" id="Phobius"/>
    </source>
</evidence>
<feature type="transmembrane region" description="Helical" evidence="7">
    <location>
        <begin position="74"/>
        <end position="93"/>
    </location>
</feature>
<evidence type="ECO:0000313" key="10">
    <source>
        <dbReference type="Proteomes" id="UP001589619"/>
    </source>
</evidence>
<feature type="transmembrane region" description="Helical" evidence="7">
    <location>
        <begin position="218"/>
        <end position="243"/>
    </location>
</feature>
<organism evidence="9 10">
    <name type="scientific">Paenibacillus hodogayensis</name>
    <dbReference type="NCBI Taxonomy" id="279208"/>
    <lineage>
        <taxon>Bacteria</taxon>
        <taxon>Bacillati</taxon>
        <taxon>Bacillota</taxon>
        <taxon>Bacilli</taxon>
        <taxon>Bacillales</taxon>
        <taxon>Paenibacillaceae</taxon>
        <taxon>Paenibacillus</taxon>
    </lineage>
</organism>
<reference evidence="9 10" key="1">
    <citation type="submission" date="2024-09" db="EMBL/GenBank/DDBJ databases">
        <authorList>
            <person name="Sun Q."/>
            <person name="Mori K."/>
        </authorList>
    </citation>
    <scope>NUCLEOTIDE SEQUENCE [LARGE SCALE GENOMIC DNA]</scope>
    <source>
        <strain evidence="9 10">JCM 12520</strain>
    </source>
</reference>
<sequence length="424" mass="47690">MYWSKWDLNLKIRLIGDSLFSMFFWMYFPFMMLFFSDAFGKSIASMLMAVPPLISLLGSLFGGYLSDRWGRRPAMLLGAFLQTSMFAGFALSSSHWLDYLAYIGLGLGGAIYTPGSSAMVADVTPEKDRRMVFATFVTGRNIGAVFGPALGSVFFFQYRNGLLWACTTITLLYFIAILVWIRETLPSSADTKRSESKFLGILKEQAQSYGVIFRDKAFALYIVAGILVTLAFMQLDMYLALYVKENVPTQTLFAFSHLTLSLSSAQVFGWMLGLNGLLFVLCVMPVTKWFEKWPERNVLILSSLLFGAGMFMIGLTTYVWLLFLFTIVFTFGELSRSPVTDSFISKYAPDHARGQYMGAANLQFYVGRLIAPATIFLSSWFSPLMVFGFIFLATIVSSILYVQVFKMISVDYGKKEAAMLSDER</sequence>
<dbReference type="InterPro" id="IPR011701">
    <property type="entry name" value="MFS"/>
</dbReference>
<evidence type="ECO:0000256" key="4">
    <source>
        <dbReference type="ARBA" id="ARBA00022692"/>
    </source>
</evidence>
<keyword evidence="4 7" id="KW-0812">Transmembrane</keyword>
<dbReference type="SUPFAM" id="SSF103473">
    <property type="entry name" value="MFS general substrate transporter"/>
    <property type="match status" value="1"/>
</dbReference>
<feature type="transmembrane region" description="Helical" evidence="7">
    <location>
        <begin position="132"/>
        <end position="156"/>
    </location>
</feature>
<dbReference type="PANTHER" id="PTHR23517:SF3">
    <property type="entry name" value="INTEGRAL MEMBRANE TRANSPORT PROTEIN"/>
    <property type="match status" value="1"/>
</dbReference>
<accession>A0ABV5VYG4</accession>
<evidence type="ECO:0000256" key="2">
    <source>
        <dbReference type="ARBA" id="ARBA00022448"/>
    </source>
</evidence>
<dbReference type="InterPro" id="IPR005829">
    <property type="entry name" value="Sugar_transporter_CS"/>
</dbReference>
<dbReference type="PANTHER" id="PTHR23517">
    <property type="entry name" value="RESISTANCE PROTEIN MDTM, PUTATIVE-RELATED-RELATED"/>
    <property type="match status" value="1"/>
</dbReference>
<keyword evidence="3" id="KW-1003">Cell membrane</keyword>
<dbReference type="InterPro" id="IPR036259">
    <property type="entry name" value="MFS_trans_sf"/>
</dbReference>
<dbReference type="InterPro" id="IPR020846">
    <property type="entry name" value="MFS_dom"/>
</dbReference>
<dbReference type="Pfam" id="PF07690">
    <property type="entry name" value="MFS_1"/>
    <property type="match status" value="2"/>
</dbReference>
<dbReference type="Gene3D" id="1.20.1250.20">
    <property type="entry name" value="MFS general substrate transporter like domains"/>
    <property type="match status" value="1"/>
</dbReference>
<gene>
    <name evidence="9" type="ORF">ACFFNY_16920</name>
</gene>
<feature type="transmembrane region" description="Helical" evidence="7">
    <location>
        <begin position="384"/>
        <end position="405"/>
    </location>
</feature>
<dbReference type="PROSITE" id="PS00216">
    <property type="entry name" value="SUGAR_TRANSPORT_1"/>
    <property type="match status" value="1"/>
</dbReference>
<dbReference type="CDD" id="cd17329">
    <property type="entry name" value="MFS_MdtH_MDR_like"/>
    <property type="match status" value="1"/>
</dbReference>
<dbReference type="EMBL" id="JBHMAG010000012">
    <property type="protein sequence ID" value="MFB9753251.1"/>
    <property type="molecule type" value="Genomic_DNA"/>
</dbReference>